<dbReference type="EMBL" id="OPYN01000137">
    <property type="protein sequence ID" value="SPO61481.1"/>
    <property type="molecule type" value="Genomic_DNA"/>
</dbReference>
<evidence type="ECO:0000313" key="2">
    <source>
        <dbReference type="Proteomes" id="UP000294335"/>
    </source>
</evidence>
<name>A0AAQ1STY1_9PSED</name>
<comment type="caution">
    <text evidence="1">The sequence shown here is derived from an EMBL/GenBank/DDBJ whole genome shotgun (WGS) entry which is preliminary data.</text>
</comment>
<reference evidence="1 2" key="1">
    <citation type="submission" date="2018-02" db="EMBL/GenBank/DDBJ databases">
        <authorList>
            <person name="Dubost A."/>
        </authorList>
    </citation>
    <scope>NUCLEOTIDE SEQUENCE [LARGE SCALE GENOMIC DNA]</scope>
    <source>
        <strain evidence="2">JV551A3</strain>
    </source>
</reference>
<organism evidence="1 2">
    <name type="scientific">Pseudomonas inefficax</name>
    <dbReference type="NCBI Taxonomy" id="2078786"/>
    <lineage>
        <taxon>Bacteria</taxon>
        <taxon>Pseudomonadati</taxon>
        <taxon>Pseudomonadota</taxon>
        <taxon>Gammaproteobacteria</taxon>
        <taxon>Pseudomonadales</taxon>
        <taxon>Pseudomonadaceae</taxon>
        <taxon>Pseudomonas</taxon>
    </lineage>
</organism>
<proteinExistence type="predicted"/>
<protein>
    <submittedName>
        <fullName evidence="1">Uncharacterized protein</fullName>
    </submittedName>
</protein>
<dbReference type="AlphaFoldDB" id="A0AAQ1STY1"/>
<keyword evidence="2" id="KW-1185">Reference proteome</keyword>
<evidence type="ECO:0000313" key="1">
    <source>
        <dbReference type="EMBL" id="SPO61481.1"/>
    </source>
</evidence>
<accession>A0AAQ1STY1</accession>
<sequence>MRLAADFVGAGSPANTGTAGAIHRGACFAGKPAPTEVRVALKTIRFEIALDRRQAPPCHPDARIKIYAISSNNCT</sequence>
<gene>
    <name evidence="1" type="ORF">JV551A3_V1_1370088</name>
</gene>
<dbReference type="Proteomes" id="UP000294335">
    <property type="component" value="Unassembled WGS sequence"/>
</dbReference>